<feature type="compositionally biased region" description="Low complexity" evidence="1">
    <location>
        <begin position="644"/>
        <end position="661"/>
    </location>
</feature>
<dbReference type="EMBL" id="JBBXJM010000003">
    <property type="protein sequence ID" value="KAL1410633.1"/>
    <property type="molecule type" value="Genomic_DNA"/>
</dbReference>
<protein>
    <submittedName>
        <fullName evidence="2">Uncharacterized protein</fullName>
    </submittedName>
</protein>
<keyword evidence="3" id="KW-1185">Reference proteome</keyword>
<feature type="compositionally biased region" description="Low complexity" evidence="1">
    <location>
        <begin position="783"/>
        <end position="856"/>
    </location>
</feature>
<comment type="caution">
    <text evidence="2">The sequence shown here is derived from an EMBL/GenBank/DDBJ whole genome shotgun (WGS) entry which is preliminary data.</text>
</comment>
<feature type="compositionally biased region" description="Low complexity" evidence="1">
    <location>
        <begin position="309"/>
        <end position="324"/>
    </location>
</feature>
<organism evidence="2 3">
    <name type="scientific">Vanrija albida</name>
    <dbReference type="NCBI Taxonomy" id="181172"/>
    <lineage>
        <taxon>Eukaryota</taxon>
        <taxon>Fungi</taxon>
        <taxon>Dikarya</taxon>
        <taxon>Basidiomycota</taxon>
        <taxon>Agaricomycotina</taxon>
        <taxon>Tremellomycetes</taxon>
        <taxon>Trichosporonales</taxon>
        <taxon>Trichosporonaceae</taxon>
        <taxon>Vanrija</taxon>
    </lineage>
</organism>
<dbReference type="Proteomes" id="UP001565368">
    <property type="component" value="Unassembled WGS sequence"/>
</dbReference>
<evidence type="ECO:0000313" key="2">
    <source>
        <dbReference type="EMBL" id="KAL1410633.1"/>
    </source>
</evidence>
<feature type="compositionally biased region" description="Low complexity" evidence="1">
    <location>
        <begin position="700"/>
        <end position="723"/>
    </location>
</feature>
<name>A0ABR3Q7B0_9TREE</name>
<feature type="compositionally biased region" description="Basic and acidic residues" evidence="1">
    <location>
        <begin position="112"/>
        <end position="127"/>
    </location>
</feature>
<feature type="compositionally biased region" description="Basic residues" evidence="1">
    <location>
        <begin position="174"/>
        <end position="193"/>
    </location>
</feature>
<proteinExistence type="predicted"/>
<gene>
    <name evidence="2" type="ORF">Q8F55_004650</name>
</gene>
<sequence>MSYRGRGSAPLSAPRAPEDSWNDPQIGRIRRAADIGPPAVRSVPLRFQNRDAAPPRRGRGRGSGARGGGPSRADDAERDAYYENRGESSRSAAAPVNNVRAAARGLPPRPVEAPRREERAYREERTYRGRASRSPSPDRPPPHPSLHPIDGILAGNLPPKASLSRKAEAEPKAKKATGKAKAPKATKSPKKAKPLFEEGPDVKPDVLDLEEDLLIDEKDDFREPTPEPPKLQLEGVHAVKRSDLPANVYGGDVETRRRNRNAFRSRLRAQLRSEGKRDVGIHWRDDGCAVDWKRIEPGQLSSDIEIIEPPSASTSRTPAAPSTPNGGGSSSDSDIEFIDPPAAPPPATPVEVVDVASAPPTAPRAPRWATSDTVQPAASSSDQPPRDASPPPALKVAPKNHRPAPAVSETLAPATAQPKAPSPAPPAAKIAPTPPPPAPKPDAAPVAAQPARPSTQPPASRPAWRHETPVPPAQPVRRGPPEPFVAPTESNAELDDIFLVKLHLPAKYRTEEGREAQNFSRWLQERCAPYQAIGDDGQPIEFRFSYVDDTIVHIYRPRGVTAVEEKSKLRAPNVPAVVSGSSSAAATASSASSSAAKPSPGPSRAPTAASASSSVAKASPGPAKAPAASNTAPKSSTAAPRAHVTSSASSSVTKSSTGAAKPRNPSAEDDEEMMFMNRSMNSGPCRPSSGATGPVLNGVATKTATAGTAGPSRMAEASATASRTAKRSRADGSPGAAAKEPKKAKPAKLVPEALAGMSQAKAVKREAASEPPAEPVRPRQNISLARGTSRAAASSSSFSKPSARPVVQPVAATQAGPASAPASVPARPTLASSTAASRPATRTPAAGASAAPATRSLKAIEDDMKDKMDAITRWTQLLDTFPGNSNPLKLQVQRTEKEIFTLQEEWERAKRAAGA</sequence>
<feature type="compositionally biased region" description="Low complexity" evidence="1">
    <location>
        <begin position="92"/>
        <end position="104"/>
    </location>
</feature>
<feature type="compositionally biased region" description="Pro residues" evidence="1">
    <location>
        <begin position="420"/>
        <end position="442"/>
    </location>
</feature>
<feature type="compositionally biased region" description="Polar residues" evidence="1">
    <location>
        <begin position="372"/>
        <end position="383"/>
    </location>
</feature>
<feature type="region of interest" description="Disordered" evidence="1">
    <location>
        <begin position="217"/>
        <end position="238"/>
    </location>
</feature>
<feature type="compositionally biased region" description="Basic and acidic residues" evidence="1">
    <location>
        <begin position="194"/>
        <end position="203"/>
    </location>
</feature>
<evidence type="ECO:0000256" key="1">
    <source>
        <dbReference type="SAM" id="MobiDB-lite"/>
    </source>
</evidence>
<feature type="compositionally biased region" description="Basic and acidic residues" evidence="1">
    <location>
        <begin position="72"/>
        <end position="88"/>
    </location>
</feature>
<accession>A0ABR3Q7B0</accession>
<feature type="region of interest" description="Disordered" evidence="1">
    <location>
        <begin position="590"/>
        <end position="860"/>
    </location>
</feature>
<feature type="region of interest" description="Disordered" evidence="1">
    <location>
        <begin position="299"/>
        <end position="490"/>
    </location>
</feature>
<feature type="region of interest" description="Disordered" evidence="1">
    <location>
        <begin position="1"/>
        <end position="203"/>
    </location>
</feature>
<feature type="compositionally biased region" description="Low complexity" evidence="1">
    <location>
        <begin position="349"/>
        <end position="371"/>
    </location>
</feature>
<feature type="compositionally biased region" description="Low complexity" evidence="1">
    <location>
        <begin position="590"/>
        <end position="629"/>
    </location>
</feature>
<reference evidence="2 3" key="1">
    <citation type="submission" date="2023-08" db="EMBL/GenBank/DDBJ databases">
        <title>Annotated Genome Sequence of Vanrija albida AlHP1.</title>
        <authorList>
            <person name="Herzog R."/>
        </authorList>
    </citation>
    <scope>NUCLEOTIDE SEQUENCE [LARGE SCALE GENOMIC DNA]</scope>
    <source>
        <strain evidence="2 3">AlHP1</strain>
    </source>
</reference>
<dbReference type="GeneID" id="95985693"/>
<feature type="compositionally biased region" description="Gly residues" evidence="1">
    <location>
        <begin position="61"/>
        <end position="70"/>
    </location>
</feature>
<feature type="compositionally biased region" description="Low complexity" evidence="1">
    <location>
        <begin position="443"/>
        <end position="453"/>
    </location>
</feature>
<dbReference type="RefSeq" id="XP_069210577.1">
    <property type="nucleotide sequence ID" value="XM_069353159.1"/>
</dbReference>
<evidence type="ECO:0000313" key="3">
    <source>
        <dbReference type="Proteomes" id="UP001565368"/>
    </source>
</evidence>